<proteinExistence type="predicted"/>
<keyword evidence="1" id="KW-0732">Signal</keyword>
<gene>
    <name evidence="2" type="ORF">A6E14_16775</name>
</gene>
<dbReference type="Proteomes" id="UP000093173">
    <property type="component" value="Unassembled WGS sequence"/>
</dbReference>
<dbReference type="EMBL" id="MAJZ01000016">
    <property type="protein sequence ID" value="OCH78729.1"/>
    <property type="molecule type" value="Genomic_DNA"/>
</dbReference>
<name>A0A1B9R398_9VIBR</name>
<sequence length="153" mass="17131">MKMRNWIFTVGMTGCVLCSAILNAAEKEQQNKATGELIVIINSARNDQGHIELHLMNSTDQFNNKSPSYSVCHTAINNLKAQCSFQSLPYGDYAIFAFHDQNSDQTLNYNFLGSPTEKLAISAVDLADNNQPTYLQSRFEFSSPKAQLFLNLQ</sequence>
<evidence type="ECO:0008006" key="4">
    <source>
        <dbReference type="Google" id="ProtNLM"/>
    </source>
</evidence>
<dbReference type="RefSeq" id="WP_017035647.1">
    <property type="nucleotide sequence ID" value="NZ_MAJZ01000016.1"/>
</dbReference>
<accession>A0A1B9R398</accession>
<evidence type="ECO:0000256" key="1">
    <source>
        <dbReference type="SAM" id="SignalP"/>
    </source>
</evidence>
<evidence type="ECO:0000313" key="3">
    <source>
        <dbReference type="Proteomes" id="UP000093173"/>
    </source>
</evidence>
<dbReference type="AlphaFoldDB" id="A0A1B9R398"/>
<feature type="signal peptide" evidence="1">
    <location>
        <begin position="1"/>
        <end position="24"/>
    </location>
</feature>
<evidence type="ECO:0000313" key="2">
    <source>
        <dbReference type="EMBL" id="OCH78729.1"/>
    </source>
</evidence>
<protein>
    <recommendedName>
        <fullName evidence="4">DUF2141 domain-containing protein</fullName>
    </recommendedName>
</protein>
<comment type="caution">
    <text evidence="2">The sequence shown here is derived from an EMBL/GenBank/DDBJ whole genome shotgun (WGS) entry which is preliminary data.</text>
</comment>
<organism evidence="2 3">
    <name type="scientific">Vibrio genomosp. F10</name>
    <dbReference type="NCBI Taxonomy" id="723171"/>
    <lineage>
        <taxon>Bacteria</taxon>
        <taxon>Pseudomonadati</taxon>
        <taxon>Pseudomonadota</taxon>
        <taxon>Gammaproteobacteria</taxon>
        <taxon>Vibrionales</taxon>
        <taxon>Vibrionaceae</taxon>
        <taxon>Vibrio</taxon>
    </lineage>
</organism>
<dbReference type="PROSITE" id="PS51257">
    <property type="entry name" value="PROKAR_LIPOPROTEIN"/>
    <property type="match status" value="1"/>
</dbReference>
<keyword evidence="3" id="KW-1185">Reference proteome</keyword>
<dbReference type="Pfam" id="PF09912">
    <property type="entry name" value="DUF2141"/>
    <property type="match status" value="1"/>
</dbReference>
<feature type="chain" id="PRO_5008634829" description="DUF2141 domain-containing protein" evidence="1">
    <location>
        <begin position="25"/>
        <end position="153"/>
    </location>
</feature>
<reference evidence="3" key="1">
    <citation type="submission" date="2016-06" db="EMBL/GenBank/DDBJ databases">
        <authorList>
            <person name="Hehemann J.-H."/>
            <person name="Arevalo P."/>
            <person name="Datta M.S."/>
            <person name="Polz M.F."/>
        </authorList>
    </citation>
    <scope>NUCLEOTIDE SEQUENCE [LARGE SCALE GENOMIC DNA]</scope>
    <source>
        <strain evidence="3">9CSC122</strain>
    </source>
</reference>
<dbReference type="InterPro" id="IPR018673">
    <property type="entry name" value="DUF2141"/>
</dbReference>